<dbReference type="PIRSF" id="PIRSF004789">
    <property type="entry name" value="DR1281"/>
    <property type="match status" value="1"/>
</dbReference>
<dbReference type="InterPro" id="IPR029052">
    <property type="entry name" value="Metallo-depent_PP-like"/>
</dbReference>
<dbReference type="SUPFAM" id="SSF56300">
    <property type="entry name" value="Metallo-dependent phosphatases"/>
    <property type="match status" value="1"/>
</dbReference>
<evidence type="ECO:0000256" key="4">
    <source>
        <dbReference type="ARBA" id="ARBA00023004"/>
    </source>
</evidence>
<dbReference type="AlphaFoldDB" id="A0A6J4JJL3"/>
<feature type="binding site" evidence="7">
    <location>
        <position position="85"/>
    </location>
    <ligand>
        <name>Fe cation</name>
        <dbReference type="ChEBI" id="CHEBI:24875"/>
        <label>2</label>
    </ligand>
</feature>
<evidence type="ECO:0000256" key="6">
    <source>
        <dbReference type="PIRSR" id="PIRSR004789-50"/>
    </source>
</evidence>
<dbReference type="CDD" id="cd07382">
    <property type="entry name" value="MPP_DR1281"/>
    <property type="match status" value="1"/>
</dbReference>
<sequence>MRPRLLASSLFPHISSLTMKIIFIGDIVGKPGRDAALAMVPILRAEYAPDLVIANAENAAGGLGITPEIGRALLKGGMDVLTLGNHTWSKRDVQEFLNQEARVLRPANYPPGSPGRGFGLFKTAGGTLVGVANLIGRTFMEPLDDPFRAADEIVGALRPMTPVLFLDFHAETTSEKGAMGWHCDGRISAVVGTHTHVQTADERVLPGGTAFITDAGMCGPEDSVIGMDPQIVLQRFRTQMPHKFEVADGPTRLCGVVVEIEDATGRACRIERISRLA</sequence>
<feature type="binding site" evidence="7">
    <location>
        <position position="169"/>
    </location>
    <ligand>
        <name>Fe cation</name>
        <dbReference type="ChEBI" id="CHEBI:24875"/>
        <label>2</label>
    </ligand>
</feature>
<dbReference type="Pfam" id="PF13277">
    <property type="entry name" value="YmdB"/>
    <property type="match status" value="1"/>
</dbReference>
<dbReference type="PANTHER" id="PTHR36303:SF1">
    <property type="entry name" value="2',3'-CYCLIC-NUCLEOTIDE 2'-PHOSPHODIESTERASE"/>
    <property type="match status" value="1"/>
</dbReference>
<evidence type="ECO:0000256" key="1">
    <source>
        <dbReference type="ARBA" id="ARBA00001965"/>
    </source>
</evidence>
<evidence type="ECO:0000256" key="7">
    <source>
        <dbReference type="PIRSR" id="PIRSR004789-51"/>
    </source>
</evidence>
<evidence type="ECO:0000256" key="3">
    <source>
        <dbReference type="ARBA" id="ARBA00022801"/>
    </source>
</evidence>
<feature type="active site" description="Proton donor" evidence="6">
    <location>
        <position position="86"/>
    </location>
</feature>
<dbReference type="EMBL" id="CADCTO010000458">
    <property type="protein sequence ID" value="CAA9279576.1"/>
    <property type="molecule type" value="Genomic_DNA"/>
</dbReference>
<evidence type="ECO:0000256" key="5">
    <source>
        <dbReference type="ARBA" id="ARBA00061401"/>
    </source>
</evidence>
<feature type="binding site" evidence="7">
    <location>
        <position position="57"/>
    </location>
    <ligand>
        <name>Fe cation</name>
        <dbReference type="ChEBI" id="CHEBI:24875"/>
        <label>2</label>
    </ligand>
</feature>
<feature type="binding site" evidence="7">
    <location>
        <position position="26"/>
    </location>
    <ligand>
        <name>Fe cation</name>
        <dbReference type="ChEBI" id="CHEBI:24875"/>
        <label>1</label>
    </ligand>
</feature>
<feature type="binding site" evidence="7">
    <location>
        <position position="194"/>
    </location>
    <ligand>
        <name>Fe cation</name>
        <dbReference type="ChEBI" id="CHEBI:24875"/>
        <label>2</label>
    </ligand>
</feature>
<reference evidence="8" key="1">
    <citation type="submission" date="2020-02" db="EMBL/GenBank/DDBJ databases">
        <authorList>
            <person name="Meier V. D."/>
        </authorList>
    </citation>
    <scope>NUCLEOTIDE SEQUENCE</scope>
    <source>
        <strain evidence="8">AVDCRST_MAG63</strain>
    </source>
</reference>
<dbReference type="GO" id="GO:0046872">
    <property type="term" value="F:metal ion binding"/>
    <property type="evidence" value="ECO:0007669"/>
    <property type="project" value="UniProtKB-KW"/>
</dbReference>
<gene>
    <name evidence="8" type="ORF">AVDCRST_MAG63-3453</name>
</gene>
<comment type="cofactor">
    <cofactor evidence="1">
        <name>Fe(3+)</name>
        <dbReference type="ChEBI" id="CHEBI:29034"/>
    </cofactor>
</comment>
<organism evidence="8">
    <name type="scientific">uncultured Armatimonadetes bacterium</name>
    <dbReference type="NCBI Taxonomy" id="157466"/>
    <lineage>
        <taxon>Bacteria</taxon>
        <taxon>Bacillati</taxon>
        <taxon>Armatimonadota</taxon>
        <taxon>environmental samples</taxon>
    </lineage>
</organism>
<dbReference type="Gene3D" id="3.60.21.10">
    <property type="match status" value="1"/>
</dbReference>
<keyword evidence="4" id="KW-0408">Iron</keyword>
<feature type="binding site" evidence="7">
    <location>
        <position position="196"/>
    </location>
    <ligand>
        <name>Fe cation</name>
        <dbReference type="ChEBI" id="CHEBI:24875"/>
        <label>1</label>
    </ligand>
</feature>
<keyword evidence="2 7" id="KW-0479">Metal-binding</keyword>
<evidence type="ECO:0000313" key="8">
    <source>
        <dbReference type="EMBL" id="CAA9279576.1"/>
    </source>
</evidence>
<dbReference type="FunFam" id="3.60.21.10:FF:000016">
    <property type="entry name" value="Putative metallophosphoesterase"/>
    <property type="match status" value="1"/>
</dbReference>
<evidence type="ECO:0000256" key="2">
    <source>
        <dbReference type="ARBA" id="ARBA00022723"/>
    </source>
</evidence>
<comment type="similarity">
    <text evidence="5">Belongs to the YmdB-like family.</text>
</comment>
<feature type="binding site" evidence="7">
    <location>
        <position position="58"/>
    </location>
    <ligand>
        <name>Fe cation</name>
        <dbReference type="ChEBI" id="CHEBI:24875"/>
        <label>1</label>
    </ligand>
</feature>
<protein>
    <submittedName>
        <fullName evidence="8">Uncharacterized protein YmdB</fullName>
    </submittedName>
</protein>
<accession>A0A6J4JJL3</accession>
<keyword evidence="3" id="KW-0378">Hydrolase</keyword>
<dbReference type="NCBIfam" id="TIGR00282">
    <property type="entry name" value="TIGR00282 family metallophosphoesterase"/>
    <property type="match status" value="1"/>
</dbReference>
<feature type="binding site" evidence="7">
    <location>
        <position position="57"/>
    </location>
    <ligand>
        <name>Fe cation</name>
        <dbReference type="ChEBI" id="CHEBI:24875"/>
        <label>1</label>
    </ligand>
</feature>
<name>A0A6J4JJL3_9BACT</name>
<dbReference type="InterPro" id="IPR005235">
    <property type="entry name" value="YmdB-like"/>
</dbReference>
<proteinExistence type="inferred from homology"/>
<dbReference type="PANTHER" id="PTHR36303">
    <property type="entry name" value="2',3'-CYCLIC-NUCLEOTIDE 2'-PHOSPHODIESTERASE"/>
    <property type="match status" value="1"/>
</dbReference>
<dbReference type="GO" id="GO:0004113">
    <property type="term" value="F:2',3'-cyclic-nucleotide 3'-phosphodiesterase activity"/>
    <property type="evidence" value="ECO:0007669"/>
    <property type="project" value="TreeGrafter"/>
</dbReference>